<name>G0MPG0_CAEBE</name>
<evidence type="ECO:0000256" key="1">
    <source>
        <dbReference type="SAM" id="MobiDB-lite"/>
    </source>
</evidence>
<organism evidence="3">
    <name type="scientific">Caenorhabditis brenneri</name>
    <name type="common">Nematode worm</name>
    <dbReference type="NCBI Taxonomy" id="135651"/>
    <lineage>
        <taxon>Eukaryota</taxon>
        <taxon>Metazoa</taxon>
        <taxon>Ecdysozoa</taxon>
        <taxon>Nematoda</taxon>
        <taxon>Chromadorea</taxon>
        <taxon>Rhabditida</taxon>
        <taxon>Rhabditina</taxon>
        <taxon>Rhabditomorpha</taxon>
        <taxon>Rhabditoidea</taxon>
        <taxon>Rhabditidae</taxon>
        <taxon>Peloderinae</taxon>
        <taxon>Caenorhabditis</taxon>
    </lineage>
</organism>
<reference evidence="3" key="1">
    <citation type="submission" date="2011-07" db="EMBL/GenBank/DDBJ databases">
        <authorList>
            <consortium name="Caenorhabditis brenneri Sequencing and Analysis Consortium"/>
            <person name="Wilson R.K."/>
        </authorList>
    </citation>
    <scope>NUCLEOTIDE SEQUENCE [LARGE SCALE GENOMIC DNA]</scope>
    <source>
        <strain evidence="3">PB2801</strain>
    </source>
</reference>
<dbReference type="EMBL" id="GL379805">
    <property type="protein sequence ID" value="EGT39791.1"/>
    <property type="molecule type" value="Genomic_DNA"/>
</dbReference>
<proteinExistence type="predicted"/>
<evidence type="ECO:0000313" key="2">
    <source>
        <dbReference type="EMBL" id="EGT39791.1"/>
    </source>
</evidence>
<dbReference type="InParanoid" id="G0MPG0"/>
<dbReference type="Proteomes" id="UP000008068">
    <property type="component" value="Unassembled WGS sequence"/>
</dbReference>
<sequence length="44" mass="4576">MMTSVGSAPHSNPASLRGGSSFSEQPLSNFDSFSLFILGCQGLL</sequence>
<keyword evidence="3" id="KW-1185">Reference proteome</keyword>
<accession>G0MPG0</accession>
<dbReference type="HOGENOM" id="CLU_3225073_0_0_1"/>
<dbReference type="AlphaFoldDB" id="G0MPG0"/>
<evidence type="ECO:0000313" key="3">
    <source>
        <dbReference type="Proteomes" id="UP000008068"/>
    </source>
</evidence>
<gene>
    <name evidence="2" type="ORF">CAEBREN_20569</name>
</gene>
<protein>
    <submittedName>
        <fullName evidence="2">Uncharacterized protein</fullName>
    </submittedName>
</protein>
<feature type="region of interest" description="Disordered" evidence="1">
    <location>
        <begin position="1"/>
        <end position="21"/>
    </location>
</feature>